<dbReference type="Proteomes" id="UP000487757">
    <property type="component" value="Unassembled WGS sequence"/>
</dbReference>
<keyword evidence="3" id="KW-1185">Reference proteome</keyword>
<dbReference type="OrthoDB" id="2623652at2"/>
<dbReference type="RefSeq" id="WP_154279833.1">
    <property type="nucleotide sequence ID" value="NZ_JBHUJQ010000001.1"/>
</dbReference>
<organism evidence="2 3">
    <name type="scientific">Pedobacter petrophilus</name>
    <dbReference type="NCBI Taxonomy" id="1908241"/>
    <lineage>
        <taxon>Bacteria</taxon>
        <taxon>Pseudomonadati</taxon>
        <taxon>Bacteroidota</taxon>
        <taxon>Sphingobacteriia</taxon>
        <taxon>Sphingobacteriales</taxon>
        <taxon>Sphingobacteriaceae</taxon>
        <taxon>Pedobacter</taxon>
    </lineage>
</organism>
<dbReference type="InterPro" id="IPR013879">
    <property type="entry name" value="DUF1761"/>
</dbReference>
<feature type="transmembrane region" description="Helical" evidence="1">
    <location>
        <begin position="7"/>
        <end position="32"/>
    </location>
</feature>
<protein>
    <submittedName>
        <fullName evidence="2">DUF1761 family protein</fullName>
    </submittedName>
</protein>
<proteinExistence type="predicted"/>
<keyword evidence="1" id="KW-1133">Transmembrane helix</keyword>
<dbReference type="Pfam" id="PF08570">
    <property type="entry name" value="DUF1761"/>
    <property type="match status" value="1"/>
</dbReference>
<reference evidence="2 3" key="1">
    <citation type="submission" date="2019-11" db="EMBL/GenBank/DDBJ databases">
        <title>Pedobacter petrophilus genome.</title>
        <authorList>
            <person name="Feldbauer M.J."/>
            <person name="Newman J.D."/>
        </authorList>
    </citation>
    <scope>NUCLEOTIDE SEQUENCE [LARGE SCALE GENOMIC DNA]</scope>
    <source>
        <strain evidence="2 3">LMG 29686</strain>
    </source>
</reference>
<feature type="transmembrane region" description="Helical" evidence="1">
    <location>
        <begin position="86"/>
        <end position="106"/>
    </location>
</feature>
<evidence type="ECO:0000313" key="3">
    <source>
        <dbReference type="Proteomes" id="UP000487757"/>
    </source>
</evidence>
<name>A0A7K0FY86_9SPHI</name>
<comment type="caution">
    <text evidence="2">The sequence shown here is derived from an EMBL/GenBank/DDBJ whole genome shotgun (WGS) entry which is preliminary data.</text>
</comment>
<dbReference type="AlphaFoldDB" id="A0A7K0FY86"/>
<dbReference type="EMBL" id="WKKH01000006">
    <property type="protein sequence ID" value="MRX75676.1"/>
    <property type="molecule type" value="Genomic_DNA"/>
</dbReference>
<feature type="transmembrane region" description="Helical" evidence="1">
    <location>
        <begin position="112"/>
        <end position="136"/>
    </location>
</feature>
<keyword evidence="1" id="KW-0812">Transmembrane</keyword>
<sequence length="137" mass="14864">MISQLTHLNWFSVLCAFIPYFILGGLWFTVFFGNPYKTSLGKGNETLPNSPIFIAGPAICCLIITITTAMLIYALNVNTLSGALEFAMVAGIGYLVTNTVNIAINPNIPRPIFYSVISGTYHLVGITIVCIIIVAMK</sequence>
<accession>A0A7K0FY86</accession>
<evidence type="ECO:0000313" key="2">
    <source>
        <dbReference type="EMBL" id="MRX75676.1"/>
    </source>
</evidence>
<evidence type="ECO:0000256" key="1">
    <source>
        <dbReference type="SAM" id="Phobius"/>
    </source>
</evidence>
<feature type="transmembrane region" description="Helical" evidence="1">
    <location>
        <begin position="52"/>
        <end position="74"/>
    </location>
</feature>
<gene>
    <name evidence="2" type="ORF">GJU39_06210</name>
</gene>
<keyword evidence="1" id="KW-0472">Membrane</keyword>